<organism evidence="1 2">
    <name type="scientific">Neobacillus vireti LMG 21834</name>
    <dbReference type="NCBI Taxonomy" id="1131730"/>
    <lineage>
        <taxon>Bacteria</taxon>
        <taxon>Bacillati</taxon>
        <taxon>Bacillota</taxon>
        <taxon>Bacilli</taxon>
        <taxon>Bacillales</taxon>
        <taxon>Bacillaceae</taxon>
        <taxon>Neobacillus</taxon>
    </lineage>
</organism>
<sequence length="84" mass="9770">MLDKVLLAKNTVYYTDQQLDAISKGFCPNCIPKYSPYRILGTYYDEKLKISFHHVKCDNLVECEWDEEVPAVREDNGLEGFFNS</sequence>
<name>A0AB94IJW1_9BACI</name>
<accession>A0AB94IJW1</accession>
<evidence type="ECO:0000313" key="1">
    <source>
        <dbReference type="EMBL" id="ETI67411.1"/>
    </source>
</evidence>
<keyword evidence="2" id="KW-1185">Reference proteome</keyword>
<dbReference type="RefSeq" id="WP_024029709.1">
    <property type="nucleotide sequence ID" value="NZ_ALAN01000096.1"/>
</dbReference>
<gene>
    <name evidence="1" type="ORF">BAVI_17657</name>
</gene>
<evidence type="ECO:0000313" key="2">
    <source>
        <dbReference type="Proteomes" id="UP000018877"/>
    </source>
</evidence>
<reference evidence="1 2" key="1">
    <citation type="journal article" date="2014" name="Environ. Microbiol.">
        <title>The nitrate-ammonifying and nosZ-carrying bacterium Bacillus vireti is a potent source and sink for nitric and nitrous oxide under high nitrate conditions.</title>
        <authorList>
            <person name="Mania D."/>
            <person name="Heylen K."/>
            <person name="van Spanning R.J."/>
            <person name="Frostegard A."/>
        </authorList>
    </citation>
    <scope>NUCLEOTIDE SEQUENCE [LARGE SCALE GENOMIC DNA]</scope>
    <source>
        <strain evidence="1 2">LMG 21834</strain>
    </source>
</reference>
<dbReference type="Proteomes" id="UP000018877">
    <property type="component" value="Unassembled WGS sequence"/>
</dbReference>
<comment type="caution">
    <text evidence="1">The sequence shown here is derived from an EMBL/GenBank/DDBJ whole genome shotgun (WGS) entry which is preliminary data.</text>
</comment>
<dbReference type="EMBL" id="ALAN01000096">
    <property type="protein sequence ID" value="ETI67411.1"/>
    <property type="molecule type" value="Genomic_DNA"/>
</dbReference>
<dbReference type="AlphaFoldDB" id="A0AB94IJW1"/>
<proteinExistence type="predicted"/>
<protein>
    <submittedName>
        <fullName evidence="1">Uncharacterized protein</fullName>
    </submittedName>
</protein>